<accession>A0A368Q149</accession>
<reference evidence="2" key="2">
    <citation type="submission" date="2015-07" db="EMBL/GenBank/DDBJ databases">
        <authorList>
            <person name="Noorani M."/>
        </authorList>
    </citation>
    <scope>NUCLEOTIDE SEQUENCE</scope>
    <source>
        <strain evidence="2">Yugu1</strain>
    </source>
</reference>
<reference evidence="2" key="1">
    <citation type="journal article" date="2012" name="Nat. Biotechnol.">
        <title>Reference genome sequence of the model plant Setaria.</title>
        <authorList>
            <person name="Bennetzen J.L."/>
            <person name="Schmutz J."/>
            <person name="Wang H."/>
            <person name="Percifield R."/>
            <person name="Hawkins J."/>
            <person name="Pontaroli A.C."/>
            <person name="Estep M."/>
            <person name="Feng L."/>
            <person name="Vaughn J.N."/>
            <person name="Grimwood J."/>
            <person name="Jenkins J."/>
            <person name="Barry K."/>
            <person name="Lindquist E."/>
            <person name="Hellsten U."/>
            <person name="Deshpande S."/>
            <person name="Wang X."/>
            <person name="Wu X."/>
            <person name="Mitros T."/>
            <person name="Triplett J."/>
            <person name="Yang X."/>
            <person name="Ye C.Y."/>
            <person name="Mauro-Herrera M."/>
            <person name="Wang L."/>
            <person name="Li P."/>
            <person name="Sharma M."/>
            <person name="Sharma R."/>
            <person name="Ronald P.C."/>
            <person name="Panaud O."/>
            <person name="Kellogg E.A."/>
            <person name="Brutnell T.P."/>
            <person name="Doust A.N."/>
            <person name="Tuskan G.A."/>
            <person name="Rokhsar D."/>
            <person name="Devos K.M."/>
        </authorList>
    </citation>
    <scope>NUCLEOTIDE SEQUENCE [LARGE SCALE GENOMIC DNA]</scope>
    <source>
        <strain evidence="2">Yugu1</strain>
    </source>
</reference>
<feature type="transmembrane region" description="Helical" evidence="1">
    <location>
        <begin position="34"/>
        <end position="56"/>
    </location>
</feature>
<dbReference type="AlphaFoldDB" id="A0A368Q149"/>
<organism evidence="2">
    <name type="scientific">Setaria italica</name>
    <name type="common">Foxtail millet</name>
    <name type="synonym">Panicum italicum</name>
    <dbReference type="NCBI Taxonomy" id="4555"/>
    <lineage>
        <taxon>Eukaryota</taxon>
        <taxon>Viridiplantae</taxon>
        <taxon>Streptophyta</taxon>
        <taxon>Embryophyta</taxon>
        <taxon>Tracheophyta</taxon>
        <taxon>Spermatophyta</taxon>
        <taxon>Magnoliopsida</taxon>
        <taxon>Liliopsida</taxon>
        <taxon>Poales</taxon>
        <taxon>Poaceae</taxon>
        <taxon>PACMAD clade</taxon>
        <taxon>Panicoideae</taxon>
        <taxon>Panicodae</taxon>
        <taxon>Paniceae</taxon>
        <taxon>Cenchrinae</taxon>
        <taxon>Setaria</taxon>
    </lineage>
</organism>
<proteinExistence type="predicted"/>
<name>A0A368Q149_SETIT</name>
<gene>
    <name evidence="2" type="ORF">SETIT_2G210100v2</name>
</gene>
<keyword evidence="1" id="KW-0472">Membrane</keyword>
<protein>
    <submittedName>
        <fullName evidence="2">Uncharacterized protein</fullName>
    </submittedName>
</protein>
<evidence type="ECO:0000313" key="2">
    <source>
        <dbReference type="EMBL" id="RCV11735.1"/>
    </source>
</evidence>
<evidence type="ECO:0000256" key="1">
    <source>
        <dbReference type="SAM" id="Phobius"/>
    </source>
</evidence>
<keyword evidence="1" id="KW-1133">Transmembrane helix</keyword>
<keyword evidence="1" id="KW-0812">Transmembrane</keyword>
<dbReference type="EMBL" id="CM003529">
    <property type="protein sequence ID" value="RCV11735.1"/>
    <property type="molecule type" value="Genomic_DNA"/>
</dbReference>
<sequence>MRSYSNQKSSVLPSLVRTLVTTLLYMSLISPTYFVGTLCLSKAHHITFFGILSYAFSKSMKTMCMKPNWFIETHVILLKRCSITLSHSFIVWFINLISR</sequence>